<dbReference type="GeneID" id="20320884"/>
<dbReference type="AlphaFoldDB" id="A0A075ADB1"/>
<dbReference type="Proteomes" id="UP000054324">
    <property type="component" value="Unassembled WGS sequence"/>
</dbReference>
<sequence length="61" mass="6584">MGELLNISVPYGATARKQMVLRQQVLAADDHRPGNSTARQTVKMVTGLHPVACLILSIVNV</sequence>
<dbReference type="CTD" id="20320884"/>
<gene>
    <name evidence="1" type="ORF">T265_06705</name>
</gene>
<protein>
    <submittedName>
        <fullName evidence="1">Uncharacterized protein</fullName>
    </submittedName>
</protein>
<evidence type="ECO:0000313" key="1">
    <source>
        <dbReference type="EMBL" id="KER25954.1"/>
    </source>
</evidence>
<dbReference type="RefSeq" id="XP_009170303.1">
    <property type="nucleotide sequence ID" value="XM_009172039.1"/>
</dbReference>
<dbReference type="KEGG" id="ovi:T265_06705"/>
<organism evidence="1 2">
    <name type="scientific">Opisthorchis viverrini</name>
    <name type="common">Southeast Asian liver fluke</name>
    <dbReference type="NCBI Taxonomy" id="6198"/>
    <lineage>
        <taxon>Eukaryota</taxon>
        <taxon>Metazoa</taxon>
        <taxon>Spiralia</taxon>
        <taxon>Lophotrochozoa</taxon>
        <taxon>Platyhelminthes</taxon>
        <taxon>Trematoda</taxon>
        <taxon>Digenea</taxon>
        <taxon>Opisthorchiida</taxon>
        <taxon>Opisthorchiata</taxon>
        <taxon>Opisthorchiidae</taxon>
        <taxon>Opisthorchis</taxon>
    </lineage>
</organism>
<proteinExistence type="predicted"/>
<dbReference type="EMBL" id="KL596761">
    <property type="protein sequence ID" value="KER25954.1"/>
    <property type="molecule type" value="Genomic_DNA"/>
</dbReference>
<name>A0A075ADB1_OPIVI</name>
<reference evidence="1 2" key="1">
    <citation type="submission" date="2013-11" db="EMBL/GenBank/DDBJ databases">
        <title>Opisthorchis viverrini - life in the bile duct.</title>
        <authorList>
            <person name="Young N.D."/>
            <person name="Nagarajan N."/>
            <person name="Lin S.J."/>
            <person name="Korhonen P.K."/>
            <person name="Jex A.R."/>
            <person name="Hall R.S."/>
            <person name="Safavi-Hemami H."/>
            <person name="Kaewkong W."/>
            <person name="Bertrand D."/>
            <person name="Gao S."/>
            <person name="Seet Q."/>
            <person name="Wongkham S."/>
            <person name="Teh B.T."/>
            <person name="Wongkham C."/>
            <person name="Intapan P.M."/>
            <person name="Maleewong W."/>
            <person name="Yang X."/>
            <person name="Hu M."/>
            <person name="Wang Z."/>
            <person name="Hofmann A."/>
            <person name="Sternberg P.W."/>
            <person name="Tan P."/>
            <person name="Wang J."/>
            <person name="Gasser R.B."/>
        </authorList>
    </citation>
    <scope>NUCLEOTIDE SEQUENCE [LARGE SCALE GENOMIC DNA]</scope>
</reference>
<keyword evidence="2" id="KW-1185">Reference proteome</keyword>
<accession>A0A075ADB1</accession>
<evidence type="ECO:0000313" key="2">
    <source>
        <dbReference type="Proteomes" id="UP000054324"/>
    </source>
</evidence>